<dbReference type="Proteomes" id="UP000281647">
    <property type="component" value="Unassembled WGS sequence"/>
</dbReference>
<evidence type="ECO:0000256" key="9">
    <source>
        <dbReference type="ARBA" id="ARBA00030757"/>
    </source>
</evidence>
<comment type="subcellular location">
    <subcellularLocation>
        <location evidence="1">Cytoplasm</location>
    </subcellularLocation>
</comment>
<dbReference type="PANTHER" id="PTHR11579:SF0">
    <property type="entry name" value="PROTEIN-L-ISOASPARTATE(D-ASPARTATE) O-METHYLTRANSFERASE"/>
    <property type="match status" value="1"/>
</dbReference>
<dbReference type="EMBL" id="RKST01000010">
    <property type="protein sequence ID" value="RUM97775.1"/>
    <property type="molecule type" value="Genomic_DNA"/>
</dbReference>
<protein>
    <recommendedName>
        <fullName evidence="4">Protein-L-isoaspartate O-methyltransferase</fullName>
        <ecNumber evidence="3">2.1.1.77</ecNumber>
    </recommendedName>
    <alternativeName>
        <fullName evidence="11">L-isoaspartyl protein carboxyl methyltransferase</fullName>
    </alternativeName>
    <alternativeName>
        <fullName evidence="9">Protein L-isoaspartyl methyltransferase</fullName>
    </alternativeName>
    <alternativeName>
        <fullName evidence="10">Protein-beta-aspartate methyltransferase</fullName>
    </alternativeName>
</protein>
<dbReference type="InterPro" id="IPR029063">
    <property type="entry name" value="SAM-dependent_MTases_sf"/>
</dbReference>
<dbReference type="Gene3D" id="3.40.50.150">
    <property type="entry name" value="Vaccinia Virus protein VP39"/>
    <property type="match status" value="1"/>
</dbReference>
<keyword evidence="8" id="KW-0949">S-adenosyl-L-methionine</keyword>
<evidence type="ECO:0000313" key="13">
    <source>
        <dbReference type="EMBL" id="RUM97775.1"/>
    </source>
</evidence>
<comment type="caution">
    <text evidence="13">The sequence shown here is derived from an EMBL/GenBank/DDBJ whole genome shotgun (WGS) entry which is preliminary data.</text>
</comment>
<evidence type="ECO:0000256" key="1">
    <source>
        <dbReference type="ARBA" id="ARBA00004496"/>
    </source>
</evidence>
<gene>
    <name evidence="13" type="ORF">EET67_11975</name>
</gene>
<accession>A0A432V6J9</accession>
<evidence type="ECO:0000256" key="11">
    <source>
        <dbReference type="ARBA" id="ARBA00031350"/>
    </source>
</evidence>
<evidence type="ECO:0000256" key="6">
    <source>
        <dbReference type="ARBA" id="ARBA00022603"/>
    </source>
</evidence>
<keyword evidence="5" id="KW-0963">Cytoplasm</keyword>
<dbReference type="SMART" id="SM00650">
    <property type="entry name" value="rADc"/>
    <property type="match status" value="1"/>
</dbReference>
<evidence type="ECO:0000256" key="10">
    <source>
        <dbReference type="ARBA" id="ARBA00031323"/>
    </source>
</evidence>
<reference evidence="13 14" key="1">
    <citation type="submission" date="2018-11" db="EMBL/GenBank/DDBJ databases">
        <title>Pseudaminobacter arsenicus sp. nov., an arsenic-resistant bacterium isolated from arsenic-rich aquifers.</title>
        <authorList>
            <person name="Mu Y."/>
        </authorList>
    </citation>
    <scope>NUCLEOTIDE SEQUENCE [LARGE SCALE GENOMIC DNA]</scope>
    <source>
        <strain evidence="13 14">CB3</strain>
    </source>
</reference>
<dbReference type="GO" id="GO:0004719">
    <property type="term" value="F:protein-L-isoaspartate (D-aspartate) O-methyltransferase activity"/>
    <property type="evidence" value="ECO:0007669"/>
    <property type="project" value="UniProtKB-EC"/>
</dbReference>
<keyword evidence="7 13" id="KW-0808">Transferase</keyword>
<evidence type="ECO:0000256" key="3">
    <source>
        <dbReference type="ARBA" id="ARBA00011890"/>
    </source>
</evidence>
<sequence>METAVRGKQATIEEARAFFARLMAAASNSADPRLERIFELVPREAFLPPGPWQIILNQHYVETPSANPVFIYQNVLVALDAEKGINNGEPYLHAAWIGVVEPKPGDRICHIGAGTGYYTAILAMLALPGGTVQAYEIDRDLARKARKNLKPFGNVKVIAGDATRLPVAQADLIYVNAGVTAPPLGWLQALALKGRMIFPWRPTEKIGLAVLLTRRESGFDARALMSSWFIPSVGASDLRSCTKLPEPAQARSIRSAWLASEREPDETAVAIYAHLWFSTASG</sequence>
<evidence type="ECO:0000256" key="5">
    <source>
        <dbReference type="ARBA" id="ARBA00022490"/>
    </source>
</evidence>
<keyword evidence="14" id="KW-1185">Reference proteome</keyword>
<name>A0A432V6J9_9HYPH</name>
<evidence type="ECO:0000313" key="14">
    <source>
        <dbReference type="Proteomes" id="UP000281647"/>
    </source>
</evidence>
<dbReference type="OrthoDB" id="9807766at2"/>
<evidence type="ECO:0000256" key="8">
    <source>
        <dbReference type="ARBA" id="ARBA00022691"/>
    </source>
</evidence>
<comment type="similarity">
    <text evidence="2">Belongs to the methyltransferase superfamily. L-isoaspartyl/D-aspartyl protein methyltransferase family.</text>
</comment>
<dbReference type="EC" id="2.1.1.77" evidence="3"/>
<dbReference type="GO" id="GO:0000179">
    <property type="term" value="F:rRNA (adenine-N6,N6-)-dimethyltransferase activity"/>
    <property type="evidence" value="ECO:0007669"/>
    <property type="project" value="InterPro"/>
</dbReference>
<keyword evidence="6 13" id="KW-0489">Methyltransferase</keyword>
<dbReference type="AlphaFoldDB" id="A0A432V6J9"/>
<dbReference type="RefSeq" id="WP_128625079.1">
    <property type="nucleotide sequence ID" value="NZ_ML133510.1"/>
</dbReference>
<dbReference type="SUPFAM" id="SSF53335">
    <property type="entry name" value="S-adenosyl-L-methionine-dependent methyltransferases"/>
    <property type="match status" value="1"/>
</dbReference>
<dbReference type="Pfam" id="PF01135">
    <property type="entry name" value="PCMT"/>
    <property type="match status" value="1"/>
</dbReference>
<feature type="domain" description="Ribosomal RNA adenine methylase transferase N-terminal" evidence="12">
    <location>
        <begin position="92"/>
        <end position="216"/>
    </location>
</feature>
<evidence type="ECO:0000256" key="7">
    <source>
        <dbReference type="ARBA" id="ARBA00022679"/>
    </source>
</evidence>
<dbReference type="CDD" id="cd02440">
    <property type="entry name" value="AdoMet_MTases"/>
    <property type="match status" value="1"/>
</dbReference>
<evidence type="ECO:0000256" key="4">
    <source>
        <dbReference type="ARBA" id="ARBA00013346"/>
    </source>
</evidence>
<dbReference type="InterPro" id="IPR000682">
    <property type="entry name" value="PCMT"/>
</dbReference>
<evidence type="ECO:0000259" key="12">
    <source>
        <dbReference type="SMART" id="SM00650"/>
    </source>
</evidence>
<organism evidence="13 14">
    <name type="scientific">Borborobacter arsenicus</name>
    <dbReference type="NCBI Taxonomy" id="1851146"/>
    <lineage>
        <taxon>Bacteria</taxon>
        <taxon>Pseudomonadati</taxon>
        <taxon>Pseudomonadota</taxon>
        <taxon>Alphaproteobacteria</taxon>
        <taxon>Hyphomicrobiales</taxon>
        <taxon>Phyllobacteriaceae</taxon>
        <taxon>Borborobacter</taxon>
    </lineage>
</organism>
<evidence type="ECO:0000256" key="2">
    <source>
        <dbReference type="ARBA" id="ARBA00005369"/>
    </source>
</evidence>
<dbReference type="PANTHER" id="PTHR11579">
    <property type="entry name" value="PROTEIN-L-ISOASPARTATE O-METHYLTRANSFERASE"/>
    <property type="match status" value="1"/>
</dbReference>
<dbReference type="GO" id="GO:0005737">
    <property type="term" value="C:cytoplasm"/>
    <property type="evidence" value="ECO:0007669"/>
    <property type="project" value="UniProtKB-SubCell"/>
</dbReference>
<dbReference type="InterPro" id="IPR020598">
    <property type="entry name" value="rRNA_Ade_methylase_Trfase_N"/>
</dbReference>
<proteinExistence type="inferred from homology"/>